<dbReference type="PANTHER" id="PTHR35908:SF1">
    <property type="entry name" value="CONSERVED PROTEIN"/>
    <property type="match status" value="1"/>
</dbReference>
<organism evidence="2 3">
    <name type="scientific">Nakamurella flava</name>
    <dbReference type="NCBI Taxonomy" id="2576308"/>
    <lineage>
        <taxon>Bacteria</taxon>
        <taxon>Bacillati</taxon>
        <taxon>Actinomycetota</taxon>
        <taxon>Actinomycetes</taxon>
        <taxon>Nakamurellales</taxon>
        <taxon>Nakamurellaceae</taxon>
        <taxon>Nakamurella</taxon>
    </lineage>
</organism>
<dbReference type="EMBL" id="SZZH01000001">
    <property type="protein sequence ID" value="TKV62252.1"/>
    <property type="molecule type" value="Genomic_DNA"/>
</dbReference>
<dbReference type="Pfam" id="PF18029">
    <property type="entry name" value="Glyoxalase_6"/>
    <property type="match status" value="2"/>
</dbReference>
<dbReference type="InterPro" id="IPR029068">
    <property type="entry name" value="Glyas_Bleomycin-R_OHBP_Dase"/>
</dbReference>
<keyword evidence="3" id="KW-1185">Reference proteome</keyword>
<reference evidence="2 3" key="1">
    <citation type="submission" date="2019-05" db="EMBL/GenBank/DDBJ databases">
        <title>Nakamurella sp. N5BH11, whole genome shotgun sequence.</title>
        <authorList>
            <person name="Tuo L."/>
        </authorList>
    </citation>
    <scope>NUCLEOTIDE SEQUENCE [LARGE SCALE GENOMIC DNA]</scope>
    <source>
        <strain evidence="2 3">N5BH11</strain>
    </source>
</reference>
<feature type="domain" description="Glyoxalase-like" evidence="1">
    <location>
        <begin position="10"/>
        <end position="112"/>
    </location>
</feature>
<dbReference type="PANTHER" id="PTHR35908">
    <property type="entry name" value="HYPOTHETICAL FUSION PROTEIN"/>
    <property type="match status" value="1"/>
</dbReference>
<proteinExistence type="predicted"/>
<protein>
    <submittedName>
        <fullName evidence="2">VOC family protein</fullName>
    </submittedName>
</protein>
<feature type="domain" description="Glyoxalase-like" evidence="1">
    <location>
        <begin position="140"/>
        <end position="244"/>
    </location>
</feature>
<sequence length="255" mass="27586">MDVRWTTAFLDFPAAVHPAGARFWERVTGSTLSPSRGDHREFATLVPGAGDGFLRVQRLADGPARVHLDLHVADLEAGTTAAVSSGATVVHRWDDGDVVVLRSPAGLVFCLVPFAAAPGTRWHRPPPSPWAGHLSLVDQITVDVAPDDADREVGFWAALTGWEPLRPHWAGPFRPLLRPEGQPLRIMLHRLDRGRGPATAHLDLASTDRAAETERQTRLGAVVHAVHDDFTVLTDPAGLAYCITDRDPVSGLSPD</sequence>
<evidence type="ECO:0000313" key="3">
    <source>
        <dbReference type="Proteomes" id="UP000306985"/>
    </source>
</evidence>
<dbReference type="AlphaFoldDB" id="A0A4U6QQ99"/>
<dbReference type="InterPro" id="IPR041581">
    <property type="entry name" value="Glyoxalase_6"/>
</dbReference>
<dbReference type="Gene3D" id="3.10.180.10">
    <property type="entry name" value="2,3-Dihydroxybiphenyl 1,2-Dioxygenase, domain 1"/>
    <property type="match status" value="2"/>
</dbReference>
<dbReference type="Proteomes" id="UP000306985">
    <property type="component" value="Unassembled WGS sequence"/>
</dbReference>
<gene>
    <name evidence="2" type="ORF">FDO65_08300</name>
</gene>
<dbReference type="OrthoDB" id="3286168at2"/>
<comment type="caution">
    <text evidence="2">The sequence shown here is derived from an EMBL/GenBank/DDBJ whole genome shotgun (WGS) entry which is preliminary data.</text>
</comment>
<evidence type="ECO:0000259" key="1">
    <source>
        <dbReference type="Pfam" id="PF18029"/>
    </source>
</evidence>
<dbReference type="RefSeq" id="WP_137449640.1">
    <property type="nucleotide sequence ID" value="NZ_SZZH01000001.1"/>
</dbReference>
<name>A0A4U6QQ99_9ACTN</name>
<accession>A0A4U6QQ99</accession>
<evidence type="ECO:0000313" key="2">
    <source>
        <dbReference type="EMBL" id="TKV62252.1"/>
    </source>
</evidence>
<dbReference type="SUPFAM" id="SSF54593">
    <property type="entry name" value="Glyoxalase/Bleomycin resistance protein/Dihydroxybiphenyl dioxygenase"/>
    <property type="match status" value="1"/>
</dbReference>